<dbReference type="EMBL" id="JBHSXX010000001">
    <property type="protein sequence ID" value="MFC6870157.1"/>
    <property type="molecule type" value="Genomic_DNA"/>
</dbReference>
<dbReference type="Proteomes" id="UP001596337">
    <property type="component" value="Unassembled WGS sequence"/>
</dbReference>
<dbReference type="PROSITE" id="PS51462">
    <property type="entry name" value="NUDIX"/>
    <property type="match status" value="1"/>
</dbReference>
<dbReference type="PANTHER" id="PTHR43046">
    <property type="entry name" value="GDP-MANNOSE MANNOSYL HYDROLASE"/>
    <property type="match status" value="1"/>
</dbReference>
<reference evidence="5" key="1">
    <citation type="journal article" date="2019" name="Int. J. Syst. Evol. Microbiol.">
        <title>The Global Catalogue of Microorganisms (GCM) 10K type strain sequencing project: providing services to taxonomists for standard genome sequencing and annotation.</title>
        <authorList>
            <consortium name="The Broad Institute Genomics Platform"/>
            <consortium name="The Broad Institute Genome Sequencing Center for Infectious Disease"/>
            <person name="Wu L."/>
            <person name="Ma J."/>
        </authorList>
    </citation>
    <scope>NUCLEOTIDE SEQUENCE [LARGE SCALE GENOMIC DNA]</scope>
    <source>
        <strain evidence="5">KCTC 32255</strain>
    </source>
</reference>
<dbReference type="InterPro" id="IPR020084">
    <property type="entry name" value="NUDIX_hydrolase_CS"/>
</dbReference>
<accession>A0ABW2C630</accession>
<dbReference type="Pfam" id="PF00293">
    <property type="entry name" value="NUDIX"/>
    <property type="match status" value="1"/>
</dbReference>
<dbReference type="InterPro" id="IPR015797">
    <property type="entry name" value="NUDIX_hydrolase-like_dom_sf"/>
</dbReference>
<organism evidence="4 5">
    <name type="scientific">Haloechinothrix salitolerans</name>
    <dbReference type="NCBI Taxonomy" id="926830"/>
    <lineage>
        <taxon>Bacteria</taxon>
        <taxon>Bacillati</taxon>
        <taxon>Actinomycetota</taxon>
        <taxon>Actinomycetes</taxon>
        <taxon>Pseudonocardiales</taxon>
        <taxon>Pseudonocardiaceae</taxon>
        <taxon>Haloechinothrix</taxon>
    </lineage>
</organism>
<dbReference type="PANTHER" id="PTHR43046:SF14">
    <property type="entry name" value="MUTT_NUDIX FAMILY PROTEIN"/>
    <property type="match status" value="1"/>
</dbReference>
<evidence type="ECO:0000313" key="5">
    <source>
        <dbReference type="Proteomes" id="UP001596337"/>
    </source>
</evidence>
<comment type="cofactor">
    <cofactor evidence="1">
        <name>Mg(2+)</name>
        <dbReference type="ChEBI" id="CHEBI:18420"/>
    </cofactor>
</comment>
<proteinExistence type="predicted"/>
<evidence type="ECO:0000256" key="2">
    <source>
        <dbReference type="ARBA" id="ARBA00022801"/>
    </source>
</evidence>
<evidence type="ECO:0000256" key="1">
    <source>
        <dbReference type="ARBA" id="ARBA00001946"/>
    </source>
</evidence>
<gene>
    <name evidence="4" type="ORF">ACFQGD_23740</name>
</gene>
<evidence type="ECO:0000313" key="4">
    <source>
        <dbReference type="EMBL" id="MFC6870157.1"/>
    </source>
</evidence>
<dbReference type="RefSeq" id="WP_345399199.1">
    <property type="nucleotide sequence ID" value="NZ_BAABLA010000084.1"/>
</dbReference>
<feature type="domain" description="Nudix hydrolase" evidence="3">
    <location>
        <begin position="14"/>
        <end position="145"/>
    </location>
</feature>
<dbReference type="InterPro" id="IPR000086">
    <property type="entry name" value="NUDIX_hydrolase_dom"/>
</dbReference>
<comment type="caution">
    <text evidence="4">The sequence shown here is derived from an EMBL/GenBank/DDBJ whole genome shotgun (WGS) entry which is preliminary data.</text>
</comment>
<keyword evidence="2" id="KW-0378">Hydrolase</keyword>
<dbReference type="CDD" id="cd18876">
    <property type="entry name" value="NUDIX_Hydrolase"/>
    <property type="match status" value="1"/>
</dbReference>
<protein>
    <submittedName>
        <fullName evidence="4">NUDIX domain-containing protein</fullName>
    </submittedName>
</protein>
<keyword evidence="5" id="KW-1185">Reference proteome</keyword>
<dbReference type="Gene3D" id="3.90.79.10">
    <property type="entry name" value="Nucleoside Triphosphate Pyrophosphohydrolase"/>
    <property type="match status" value="1"/>
</dbReference>
<dbReference type="SUPFAM" id="SSF55811">
    <property type="entry name" value="Nudix"/>
    <property type="match status" value="1"/>
</dbReference>
<evidence type="ECO:0000259" key="3">
    <source>
        <dbReference type="PROSITE" id="PS51462"/>
    </source>
</evidence>
<sequence length="161" mass="17616">MDLLPFDEYVAQLPRKRMAAGVLLRSVDGRILLVEPSYKPTWDIPGGSVDADEAPWATARRELREELGLDRPMNTVLVIDHEHAANGYPEAMVWVFDGGILDDSEHLHPTDEEIVSVGLYHLDEVSGKLKPALARRLSVAAGVAARGGPLALCDDGVRRTP</sequence>
<name>A0ABW2C630_9PSEU</name>
<dbReference type="PROSITE" id="PS00893">
    <property type="entry name" value="NUDIX_BOX"/>
    <property type="match status" value="1"/>
</dbReference>